<feature type="region of interest" description="Disordered" evidence="1">
    <location>
        <begin position="1"/>
        <end position="23"/>
    </location>
</feature>
<dbReference type="EMBL" id="JAFHDT010000001">
    <property type="protein sequence ID" value="KAI7814244.1"/>
    <property type="molecule type" value="Genomic_DNA"/>
</dbReference>
<protein>
    <submittedName>
        <fullName evidence="2">Uncharacterized protein</fullName>
    </submittedName>
</protein>
<proteinExistence type="predicted"/>
<keyword evidence="3" id="KW-1185">Reference proteome</keyword>
<reference evidence="2" key="1">
    <citation type="submission" date="2021-02" db="EMBL/GenBank/DDBJ databases">
        <title>Comparative genomics reveals that relaxation of natural selection precedes convergent phenotypic evolution of cavefish.</title>
        <authorList>
            <person name="Peng Z."/>
        </authorList>
    </citation>
    <scope>NUCLEOTIDE SEQUENCE</scope>
    <source>
        <tissue evidence="2">Muscle</tissue>
    </source>
</reference>
<dbReference type="AlphaFoldDB" id="A0A9W8CCC0"/>
<organism evidence="2 3">
    <name type="scientific">Triplophysa rosa</name>
    <name type="common">Cave loach</name>
    <dbReference type="NCBI Taxonomy" id="992332"/>
    <lineage>
        <taxon>Eukaryota</taxon>
        <taxon>Metazoa</taxon>
        <taxon>Chordata</taxon>
        <taxon>Craniata</taxon>
        <taxon>Vertebrata</taxon>
        <taxon>Euteleostomi</taxon>
        <taxon>Actinopterygii</taxon>
        <taxon>Neopterygii</taxon>
        <taxon>Teleostei</taxon>
        <taxon>Ostariophysi</taxon>
        <taxon>Cypriniformes</taxon>
        <taxon>Nemacheilidae</taxon>
        <taxon>Triplophysa</taxon>
    </lineage>
</organism>
<name>A0A9W8CCC0_TRIRA</name>
<evidence type="ECO:0000313" key="3">
    <source>
        <dbReference type="Proteomes" id="UP001059041"/>
    </source>
</evidence>
<sequence length="94" mass="9877">MGSESLMPKRASGDSSDPQRMAGALLNVPSADADGVCSLSSQMTCSLSDLCLITSADEKSELVGFWGSDSQTLRTSLMTARNVSAAKDPEIIYN</sequence>
<comment type="caution">
    <text evidence="2">The sequence shown here is derived from an EMBL/GenBank/DDBJ whole genome shotgun (WGS) entry which is preliminary data.</text>
</comment>
<accession>A0A9W8CCC0</accession>
<gene>
    <name evidence="2" type="ORF">IRJ41_010827</name>
</gene>
<evidence type="ECO:0000256" key="1">
    <source>
        <dbReference type="SAM" id="MobiDB-lite"/>
    </source>
</evidence>
<evidence type="ECO:0000313" key="2">
    <source>
        <dbReference type="EMBL" id="KAI7814244.1"/>
    </source>
</evidence>
<dbReference type="Proteomes" id="UP001059041">
    <property type="component" value="Linkage Group LG1"/>
</dbReference>